<gene>
    <name evidence="1" type="ORF">RR42_s1103</name>
</gene>
<accession>A0A0C4YAZ7</accession>
<proteinExistence type="predicted"/>
<sequence>MAWAALAGRTRFSRVVAGCRSIAIATMQCISTSFGTTIQYRIHISDGAN</sequence>
<protein>
    <submittedName>
        <fullName evidence="1">Uncharacterized protein</fullName>
    </submittedName>
</protein>
<reference evidence="1 2" key="1">
    <citation type="journal article" date="2015" name="Genome Announc.">
        <title>Complete Genome Sequence of Cupriavidus basilensis 4G11, Isolated from the Oak Ridge Field Research Center Site.</title>
        <authorList>
            <person name="Ray J."/>
            <person name="Waters R.J."/>
            <person name="Skerker J.M."/>
            <person name="Kuehl J.V."/>
            <person name="Price M.N."/>
            <person name="Huang J."/>
            <person name="Chakraborty R."/>
            <person name="Arkin A.P."/>
            <person name="Deutschbauer A."/>
        </authorList>
    </citation>
    <scope>NUCLEOTIDE SEQUENCE [LARGE SCALE GENOMIC DNA]</scope>
    <source>
        <strain evidence="1">4G11</strain>
    </source>
</reference>
<dbReference type="KEGG" id="cbw:RR42_s1103"/>
<evidence type="ECO:0000313" key="1">
    <source>
        <dbReference type="EMBL" id="AJG22692.1"/>
    </source>
</evidence>
<dbReference type="EMBL" id="CP010537">
    <property type="protein sequence ID" value="AJG22692.1"/>
    <property type="molecule type" value="Genomic_DNA"/>
</dbReference>
<name>A0A0C4YAZ7_9BURK</name>
<dbReference type="Proteomes" id="UP000031843">
    <property type="component" value="Chromosome secondary"/>
</dbReference>
<dbReference type="STRING" id="68895.RR42_s1103"/>
<organism evidence="1 2">
    <name type="scientific">Cupriavidus basilensis</name>
    <dbReference type="NCBI Taxonomy" id="68895"/>
    <lineage>
        <taxon>Bacteria</taxon>
        <taxon>Pseudomonadati</taxon>
        <taxon>Pseudomonadota</taxon>
        <taxon>Betaproteobacteria</taxon>
        <taxon>Burkholderiales</taxon>
        <taxon>Burkholderiaceae</taxon>
        <taxon>Cupriavidus</taxon>
    </lineage>
</organism>
<keyword evidence="2" id="KW-1185">Reference proteome</keyword>
<evidence type="ECO:0000313" key="2">
    <source>
        <dbReference type="Proteomes" id="UP000031843"/>
    </source>
</evidence>
<dbReference type="AlphaFoldDB" id="A0A0C4YAZ7"/>